<dbReference type="Pfam" id="PF07529">
    <property type="entry name" value="HSA"/>
    <property type="match status" value="1"/>
</dbReference>
<reference evidence="3 4" key="1">
    <citation type="submission" date="2019-11" db="EMBL/GenBank/DDBJ databases">
        <title>Whole genome sequence of Oryza granulata.</title>
        <authorList>
            <person name="Li W."/>
        </authorList>
    </citation>
    <scope>NUCLEOTIDE SEQUENCE [LARGE SCALE GENOMIC DNA]</scope>
    <source>
        <strain evidence="4">cv. Menghai</strain>
        <tissue evidence="3">Leaf</tissue>
    </source>
</reference>
<dbReference type="Proteomes" id="UP000479710">
    <property type="component" value="Unassembled WGS sequence"/>
</dbReference>
<proteinExistence type="predicted"/>
<feature type="compositionally biased region" description="Polar residues" evidence="1">
    <location>
        <begin position="260"/>
        <end position="270"/>
    </location>
</feature>
<evidence type="ECO:0000259" key="2">
    <source>
        <dbReference type="PROSITE" id="PS51204"/>
    </source>
</evidence>
<sequence length="1016" mass="110829">MGGIAECGVSIDQKASPRRAAIEKAQEELRQEYDVREERRRELEFLEKGGNPLDFKLGHVASLSVQSTSVADHITEQNVISEAKGSFAFAASPHGDSVESSGKPGSSSYRDANTADNLMLFDGDTSNTGGEKLVKRGTKRSNASQPDTSLRCDGQNNNLKEAEDSGLFRLGAKNQAYARRRSKSSRENATVSVGSLPVSPLCSQGKDAAKGTIQETKTEDHGVSSVGNSKPTSPNWNNTSKVASLGDHDAMEANSAQAINEGNQASNHETTNGKDGVETPQISPNSVTGNSQLMGDGMVVTAATSASPDTTPIEAALMATSSFPSTCNEVLKEAHVAEKASNGCSDKNQVVHADDMVSKGDGPPSEVEIASLNENEVNITCVDASKTIDEHPEKSEKILSRKVSDEVLGDAIPCDNDGNKDVQPEGSYMPTVVDGASNSVQPEVSTTICAKDEIENKMVDAQRDTGNLATYGHDKVNKEADSNLERNNKCSPDFHIADKLDFVSVAPGLLTKDVPDSASSMNLDNDVKRSGENMPMMEKKECEDSIVAKKEHEDSILRRARLIEANIKRAGERSLCNISLEKKPKSHWEFVLEEMVWMANDFMQERLWKTAAAAQMCQWIAFSGRATFEEANIHRKQKSIARILAKNIMNFWCSAETSRATSGKMPKERQAEESIGLEETKLAGVKAEKEQCNKSLEQEKPRCSLQSPIQSYALRFLEDNCNISKCLSSLAEAPATPDRLNDFGILKVPDQLSEANLFYGVAPGAMRAYREFVEGPFVVNKKTYNSRQNDDYEPSTTGSVSDAHRRNAYEDDDVEACTYLLPGTYDGGLASKSSHKKKHLMQQRMNGTRHYSTGVDMPYDPYVESKPGNQPFLSNGKRPSDFFNIPTKRIRTAARQRVVSPYPANASGATAFTSKTDASSGDTNSCQDDQSSLHGGSFSRKNVDIESTVDFDRQLYDGSEVSTKSKKKKKSKHPGYKTPQSVAESCSLIAGKGTACDPRPQVDLIAQYEQVLFWLY</sequence>
<evidence type="ECO:0000256" key="1">
    <source>
        <dbReference type="SAM" id="MobiDB-lite"/>
    </source>
</evidence>
<feature type="region of interest" description="Disordered" evidence="1">
    <location>
        <begin position="178"/>
        <end position="242"/>
    </location>
</feature>
<accession>A0A6G1DV37</accession>
<dbReference type="PROSITE" id="PS51204">
    <property type="entry name" value="HSA"/>
    <property type="match status" value="1"/>
</dbReference>
<organism evidence="3 4">
    <name type="scientific">Oryza meyeriana var. granulata</name>
    <dbReference type="NCBI Taxonomy" id="110450"/>
    <lineage>
        <taxon>Eukaryota</taxon>
        <taxon>Viridiplantae</taxon>
        <taxon>Streptophyta</taxon>
        <taxon>Embryophyta</taxon>
        <taxon>Tracheophyta</taxon>
        <taxon>Spermatophyta</taxon>
        <taxon>Magnoliopsida</taxon>
        <taxon>Liliopsida</taxon>
        <taxon>Poales</taxon>
        <taxon>Poaceae</taxon>
        <taxon>BOP clade</taxon>
        <taxon>Oryzoideae</taxon>
        <taxon>Oryzeae</taxon>
        <taxon>Oryzinae</taxon>
        <taxon>Oryza</taxon>
        <taxon>Oryza meyeriana</taxon>
    </lineage>
</organism>
<feature type="compositionally biased region" description="Polar residues" evidence="1">
    <location>
        <begin position="225"/>
        <end position="242"/>
    </location>
</feature>
<comment type="caution">
    <text evidence="3">The sequence shown here is derived from an EMBL/GenBank/DDBJ whole genome shotgun (WGS) entry which is preliminary data.</text>
</comment>
<feature type="compositionally biased region" description="Polar residues" evidence="1">
    <location>
        <begin position="907"/>
        <end position="934"/>
    </location>
</feature>
<feature type="compositionally biased region" description="Polar residues" evidence="1">
    <location>
        <begin position="140"/>
        <end position="158"/>
    </location>
</feature>
<dbReference type="GO" id="GO:0035267">
    <property type="term" value="C:NuA4 histone acetyltransferase complex"/>
    <property type="evidence" value="ECO:0007669"/>
    <property type="project" value="InterPro"/>
</dbReference>
<evidence type="ECO:0000313" key="3">
    <source>
        <dbReference type="EMBL" id="KAF0916286.1"/>
    </source>
</evidence>
<dbReference type="SMART" id="SM00573">
    <property type="entry name" value="HSA"/>
    <property type="match status" value="1"/>
</dbReference>
<feature type="domain" description="HSA" evidence="2">
    <location>
        <begin position="575"/>
        <end position="648"/>
    </location>
</feature>
<dbReference type="InterPro" id="IPR014012">
    <property type="entry name" value="HSA_dom"/>
</dbReference>
<name>A0A6G1DV37_9ORYZ</name>
<feature type="compositionally biased region" description="Polar residues" evidence="1">
    <location>
        <begin position="280"/>
        <end position="292"/>
    </location>
</feature>
<feature type="region of interest" description="Disordered" evidence="1">
    <location>
        <begin position="894"/>
        <end position="939"/>
    </location>
</feature>
<feature type="region of interest" description="Disordered" evidence="1">
    <location>
        <begin position="260"/>
        <end position="292"/>
    </location>
</feature>
<dbReference type="EMBL" id="SPHZ02000005">
    <property type="protein sequence ID" value="KAF0916286.1"/>
    <property type="molecule type" value="Genomic_DNA"/>
</dbReference>
<dbReference type="AlphaFoldDB" id="A0A6G1DV37"/>
<gene>
    <name evidence="3" type="ORF">E2562_005897</name>
</gene>
<dbReference type="OrthoDB" id="372624at2759"/>
<protein>
    <recommendedName>
        <fullName evidence="2">HSA domain-containing protein</fullName>
    </recommendedName>
</protein>
<dbReference type="PANTHER" id="PTHR46774:SF3">
    <property type="entry name" value="CHROMATIN MODIFICATION-RELATED PROTEIN EAF1 A-RELATED"/>
    <property type="match status" value="1"/>
</dbReference>
<keyword evidence="4" id="KW-1185">Reference proteome</keyword>
<dbReference type="PANTHER" id="PTHR46774">
    <property type="entry name" value="CHROMATIN MODIFICATION-RELATED PROTEIN EAF1 A-RELATED"/>
    <property type="match status" value="1"/>
</dbReference>
<evidence type="ECO:0000313" key="4">
    <source>
        <dbReference type="Proteomes" id="UP000479710"/>
    </source>
</evidence>
<feature type="compositionally biased region" description="Low complexity" evidence="1">
    <location>
        <begin position="98"/>
        <end position="108"/>
    </location>
</feature>
<feature type="region of interest" description="Disordered" evidence="1">
    <location>
        <begin position="92"/>
        <end position="158"/>
    </location>
</feature>
<dbReference type="InterPro" id="IPR044798">
    <property type="entry name" value="EAF1A/B"/>
</dbReference>